<evidence type="ECO:0000313" key="5">
    <source>
        <dbReference type="Proteomes" id="UP001596072"/>
    </source>
</evidence>
<dbReference type="Gene3D" id="3.10.580.10">
    <property type="entry name" value="CBS-domain"/>
    <property type="match status" value="1"/>
</dbReference>
<evidence type="ECO:0000259" key="3">
    <source>
        <dbReference type="PROSITE" id="PS51371"/>
    </source>
</evidence>
<keyword evidence="5" id="KW-1185">Reference proteome</keyword>
<feature type="domain" description="CBS" evidence="3">
    <location>
        <begin position="83"/>
        <end position="139"/>
    </location>
</feature>
<dbReference type="SUPFAM" id="SSF54631">
    <property type="entry name" value="CBS-domain pair"/>
    <property type="match status" value="1"/>
</dbReference>
<sequence>MLVFEVMTQEPVAVRPHTPVKTALGLLAQHRVTAMPVVTTTGKVCGVVSEADLVRDLLPRDARAYEIPPVDQRSRPATVEEVMSRHPVTVYPETDVVEAVDLLTSTTVKSVPVVDRRGHLRGVLSRSDIVRLLARADAKIQSEVDELLRSAGLDGWLVDVQDGAVQLLGPENSKDTVAARLLAATVPGVVEVTIRSDFA</sequence>
<dbReference type="EMBL" id="JBHSNS010000011">
    <property type="protein sequence ID" value="MFC5730869.1"/>
    <property type="molecule type" value="Genomic_DNA"/>
</dbReference>
<dbReference type="SMART" id="SM00116">
    <property type="entry name" value="CBS"/>
    <property type="match status" value="2"/>
</dbReference>
<gene>
    <name evidence="4" type="ORF">ACFPQB_18250</name>
</gene>
<evidence type="ECO:0000256" key="1">
    <source>
        <dbReference type="ARBA" id="ARBA00023122"/>
    </source>
</evidence>
<accession>A0ABW0ZNM7</accession>
<evidence type="ECO:0000256" key="2">
    <source>
        <dbReference type="PROSITE-ProRule" id="PRU00703"/>
    </source>
</evidence>
<protein>
    <submittedName>
        <fullName evidence="4">HPP family protein</fullName>
    </submittedName>
</protein>
<dbReference type="Pfam" id="PF00571">
    <property type="entry name" value="CBS"/>
    <property type="match status" value="2"/>
</dbReference>
<dbReference type="PANTHER" id="PTHR43080">
    <property type="entry name" value="CBS DOMAIN-CONTAINING PROTEIN CBSX3, MITOCHONDRIAL"/>
    <property type="match status" value="1"/>
</dbReference>
<comment type="caution">
    <text evidence="4">The sequence shown here is derived from an EMBL/GenBank/DDBJ whole genome shotgun (WGS) entry which is preliminary data.</text>
</comment>
<dbReference type="PROSITE" id="PS51371">
    <property type="entry name" value="CBS"/>
    <property type="match status" value="2"/>
</dbReference>
<dbReference type="InterPro" id="IPR000644">
    <property type="entry name" value="CBS_dom"/>
</dbReference>
<evidence type="ECO:0000313" key="4">
    <source>
        <dbReference type="EMBL" id="MFC5730869.1"/>
    </source>
</evidence>
<dbReference type="PANTHER" id="PTHR43080:SF2">
    <property type="entry name" value="CBS DOMAIN-CONTAINING PROTEIN"/>
    <property type="match status" value="1"/>
</dbReference>
<dbReference type="Proteomes" id="UP001596072">
    <property type="component" value="Unassembled WGS sequence"/>
</dbReference>
<name>A0ABW0ZNM7_9ACTN</name>
<reference evidence="5" key="1">
    <citation type="journal article" date="2019" name="Int. J. Syst. Evol. Microbiol.">
        <title>The Global Catalogue of Microorganisms (GCM) 10K type strain sequencing project: providing services to taxonomists for standard genome sequencing and annotation.</title>
        <authorList>
            <consortium name="The Broad Institute Genomics Platform"/>
            <consortium name="The Broad Institute Genome Sequencing Center for Infectious Disease"/>
            <person name="Wu L."/>
            <person name="Ma J."/>
        </authorList>
    </citation>
    <scope>NUCLEOTIDE SEQUENCE [LARGE SCALE GENOMIC DNA]</scope>
    <source>
        <strain evidence="5">YIM 94188</strain>
    </source>
</reference>
<keyword evidence="1 2" id="KW-0129">CBS domain</keyword>
<dbReference type="InterPro" id="IPR051257">
    <property type="entry name" value="Diverse_CBS-Domain"/>
</dbReference>
<proteinExistence type="predicted"/>
<dbReference type="RefSeq" id="WP_136432156.1">
    <property type="nucleotide sequence ID" value="NZ_JBHSNS010000011.1"/>
</dbReference>
<feature type="domain" description="CBS" evidence="3">
    <location>
        <begin position="7"/>
        <end position="66"/>
    </location>
</feature>
<dbReference type="InterPro" id="IPR046342">
    <property type="entry name" value="CBS_dom_sf"/>
</dbReference>
<organism evidence="4 5">
    <name type="scientific">Nocardioides vastitatis</name>
    <dbReference type="NCBI Taxonomy" id="2568655"/>
    <lineage>
        <taxon>Bacteria</taxon>
        <taxon>Bacillati</taxon>
        <taxon>Actinomycetota</taxon>
        <taxon>Actinomycetes</taxon>
        <taxon>Propionibacteriales</taxon>
        <taxon>Nocardioidaceae</taxon>
        <taxon>Nocardioides</taxon>
    </lineage>
</organism>